<dbReference type="AlphaFoldDB" id="A0A9D1LUC0"/>
<evidence type="ECO:0000259" key="8">
    <source>
        <dbReference type="PROSITE" id="PS50126"/>
    </source>
</evidence>
<keyword evidence="1 7" id="KW-0806">Transcription termination</keyword>
<dbReference type="FunFam" id="3.30.300.20:FF:000002">
    <property type="entry name" value="Transcription termination/antitermination protein NusA"/>
    <property type="match status" value="1"/>
</dbReference>
<protein>
    <recommendedName>
        <fullName evidence="7">Transcription termination/antitermination protein NusA</fullName>
    </recommendedName>
</protein>
<evidence type="ECO:0000256" key="2">
    <source>
        <dbReference type="ARBA" id="ARBA00022490"/>
    </source>
</evidence>
<keyword evidence="3 7" id="KW-0889">Transcription antitermination</keyword>
<dbReference type="SMART" id="SM00316">
    <property type="entry name" value="S1"/>
    <property type="match status" value="1"/>
</dbReference>
<dbReference type="InterPro" id="IPR003029">
    <property type="entry name" value="S1_domain"/>
</dbReference>
<dbReference type="GO" id="GO:0003700">
    <property type="term" value="F:DNA-binding transcription factor activity"/>
    <property type="evidence" value="ECO:0007669"/>
    <property type="project" value="InterPro"/>
</dbReference>
<comment type="subcellular location">
    <subcellularLocation>
        <location evidence="7">Cytoplasm</location>
    </subcellularLocation>
</comment>
<comment type="function">
    <text evidence="7">Participates in both transcription termination and antitermination.</text>
</comment>
<dbReference type="Gene3D" id="2.40.50.140">
    <property type="entry name" value="Nucleic acid-binding proteins"/>
    <property type="match status" value="1"/>
</dbReference>
<comment type="similarity">
    <text evidence="7">Belongs to the NusA family.</text>
</comment>
<dbReference type="GO" id="GO:0005829">
    <property type="term" value="C:cytosol"/>
    <property type="evidence" value="ECO:0007669"/>
    <property type="project" value="TreeGrafter"/>
</dbReference>
<comment type="caution">
    <text evidence="9">The sequence shown here is derived from an EMBL/GenBank/DDBJ whole genome shotgun (WGS) entry which is preliminary data.</text>
</comment>
<keyword evidence="2 7" id="KW-0963">Cytoplasm</keyword>
<proteinExistence type="inferred from homology"/>
<dbReference type="Proteomes" id="UP000824111">
    <property type="component" value="Unassembled WGS sequence"/>
</dbReference>
<dbReference type="Pfam" id="PF13184">
    <property type="entry name" value="KH_NusA_1st"/>
    <property type="match status" value="1"/>
</dbReference>
<dbReference type="CDD" id="cd04455">
    <property type="entry name" value="S1_NusA"/>
    <property type="match status" value="1"/>
</dbReference>
<dbReference type="Pfam" id="PF26594">
    <property type="entry name" value="KH_NusA_2nd"/>
    <property type="match status" value="1"/>
</dbReference>
<dbReference type="GO" id="GO:0006353">
    <property type="term" value="P:DNA-templated transcription termination"/>
    <property type="evidence" value="ECO:0007669"/>
    <property type="project" value="UniProtKB-UniRule"/>
</dbReference>
<sequence length="344" mass="37917">MNEELLRALEDLCAEKGIDRDVILDALEAALIAAYKRNFQSAQNVEVQMDRATGAVKVMAKKVVVETVSDEDAQEQISLEDARKISGQLQLGDEVNIEVTPKDFGRIAAMTAKQVITQRLREAERGIIYSEYTDKANDIVSGKVQRIERGNVFVDIGKIEAILPLNEQPEGETYQPQQWIKCYVSEVKNGTKGTQIVLSRTHPGLVKKLFMQEVPEIADGLVEIKSIAREAGSRTKIAVYSQDPEVDPQGACIGPKGTRVQRIGEELRDEKIDIVKWSEDPAEFIAASLSPSKVLSVTLDEEEKSAQVTVPEYQLSLAIGKAGQNVRLAARLTGWKIDITAAAE</sequence>
<dbReference type="InterPro" id="IPR009019">
    <property type="entry name" value="KH_sf_prok-type"/>
</dbReference>
<evidence type="ECO:0000313" key="9">
    <source>
        <dbReference type="EMBL" id="HIU48213.1"/>
    </source>
</evidence>
<dbReference type="InterPro" id="IPR010213">
    <property type="entry name" value="TF_NusA"/>
</dbReference>
<dbReference type="Gene3D" id="3.30.1480.10">
    <property type="entry name" value="NusA, N-terminal domain"/>
    <property type="match status" value="1"/>
</dbReference>
<evidence type="ECO:0000256" key="7">
    <source>
        <dbReference type="HAMAP-Rule" id="MF_00945"/>
    </source>
</evidence>
<dbReference type="GO" id="GO:0031564">
    <property type="term" value="P:transcription antitermination"/>
    <property type="evidence" value="ECO:0007669"/>
    <property type="project" value="UniProtKB-UniRule"/>
</dbReference>
<dbReference type="FunFam" id="3.30.1480.10:FF:000002">
    <property type="entry name" value="Transcription termination/antitermination protein NusA"/>
    <property type="match status" value="1"/>
</dbReference>
<dbReference type="PANTHER" id="PTHR22648">
    <property type="entry name" value="TRANSCRIPTION TERMINATION FACTOR NUSA"/>
    <property type="match status" value="1"/>
</dbReference>
<dbReference type="SUPFAM" id="SSF69705">
    <property type="entry name" value="Transcription factor NusA, N-terminal domain"/>
    <property type="match status" value="1"/>
</dbReference>
<dbReference type="GO" id="GO:0003723">
    <property type="term" value="F:RNA binding"/>
    <property type="evidence" value="ECO:0007669"/>
    <property type="project" value="UniProtKB-UniRule"/>
</dbReference>
<reference evidence="9" key="2">
    <citation type="journal article" date="2021" name="PeerJ">
        <title>Extensive microbial diversity within the chicken gut microbiome revealed by metagenomics and culture.</title>
        <authorList>
            <person name="Gilroy R."/>
            <person name="Ravi A."/>
            <person name="Getino M."/>
            <person name="Pursley I."/>
            <person name="Horton D.L."/>
            <person name="Alikhan N.F."/>
            <person name="Baker D."/>
            <person name="Gharbi K."/>
            <person name="Hall N."/>
            <person name="Watson M."/>
            <person name="Adriaenssens E.M."/>
            <person name="Foster-Nyarko E."/>
            <person name="Jarju S."/>
            <person name="Secka A."/>
            <person name="Antonio M."/>
            <person name="Oren A."/>
            <person name="Chaudhuri R.R."/>
            <person name="La Ragione R."/>
            <person name="Hildebrand F."/>
            <person name="Pallen M.J."/>
        </authorList>
    </citation>
    <scope>NUCLEOTIDE SEQUENCE</scope>
    <source>
        <strain evidence="9">ChiSjej4B22-9803</strain>
    </source>
</reference>
<evidence type="ECO:0000256" key="6">
    <source>
        <dbReference type="ARBA" id="ARBA00023163"/>
    </source>
</evidence>
<dbReference type="PROSITE" id="PS50084">
    <property type="entry name" value="KH_TYPE_1"/>
    <property type="match status" value="1"/>
</dbReference>
<dbReference type="CDD" id="cd02134">
    <property type="entry name" value="KH-II_NusA_rpt1"/>
    <property type="match status" value="1"/>
</dbReference>
<evidence type="ECO:0000256" key="3">
    <source>
        <dbReference type="ARBA" id="ARBA00022814"/>
    </source>
</evidence>
<dbReference type="CDD" id="cd22529">
    <property type="entry name" value="KH-II_NusA_rpt2"/>
    <property type="match status" value="1"/>
</dbReference>
<dbReference type="SUPFAM" id="SSF50249">
    <property type="entry name" value="Nucleic acid-binding proteins"/>
    <property type="match status" value="1"/>
</dbReference>
<keyword evidence="6 7" id="KW-0804">Transcription</keyword>
<evidence type="ECO:0000256" key="5">
    <source>
        <dbReference type="ARBA" id="ARBA00023015"/>
    </source>
</evidence>
<dbReference type="Pfam" id="PF00575">
    <property type="entry name" value="S1"/>
    <property type="match status" value="1"/>
</dbReference>
<organism evidence="9 10">
    <name type="scientific">Candidatus Avimonoglobus intestinipullorum</name>
    <dbReference type="NCBI Taxonomy" id="2840699"/>
    <lineage>
        <taxon>Bacteria</taxon>
        <taxon>Bacillati</taxon>
        <taxon>Bacillota</taxon>
        <taxon>Clostridia</taxon>
        <taxon>Eubacteriales</taxon>
        <taxon>Candidatus Avimonoglobus</taxon>
    </lineage>
</organism>
<feature type="domain" description="S1 motif" evidence="8">
    <location>
        <begin position="137"/>
        <end position="201"/>
    </location>
</feature>
<reference evidence="9" key="1">
    <citation type="submission" date="2020-10" db="EMBL/GenBank/DDBJ databases">
        <authorList>
            <person name="Gilroy R."/>
        </authorList>
    </citation>
    <scope>NUCLEOTIDE SEQUENCE</scope>
    <source>
        <strain evidence="9">ChiSjej4B22-9803</strain>
    </source>
</reference>
<dbReference type="InterPro" id="IPR036555">
    <property type="entry name" value="NusA_N_sf"/>
</dbReference>
<name>A0A9D1LUC0_9FIRM</name>
<dbReference type="SUPFAM" id="SSF54814">
    <property type="entry name" value="Prokaryotic type KH domain (KH-domain type II)"/>
    <property type="match status" value="2"/>
</dbReference>
<dbReference type="InterPro" id="IPR013735">
    <property type="entry name" value="TF_NusA_N"/>
</dbReference>
<dbReference type="PROSITE" id="PS50126">
    <property type="entry name" value="S1"/>
    <property type="match status" value="1"/>
</dbReference>
<dbReference type="HAMAP" id="MF_00945_B">
    <property type="entry name" value="NusA_B"/>
    <property type="match status" value="1"/>
</dbReference>
<evidence type="ECO:0000256" key="4">
    <source>
        <dbReference type="ARBA" id="ARBA00022884"/>
    </source>
</evidence>
<evidence type="ECO:0000256" key="1">
    <source>
        <dbReference type="ARBA" id="ARBA00022472"/>
    </source>
</evidence>
<dbReference type="InterPro" id="IPR025249">
    <property type="entry name" value="TF_NusA_KH_1st"/>
</dbReference>
<dbReference type="InterPro" id="IPR012340">
    <property type="entry name" value="NA-bd_OB-fold"/>
</dbReference>
<accession>A0A9D1LUC0</accession>
<dbReference type="InterPro" id="IPR030842">
    <property type="entry name" value="TF_NusA_bacterial"/>
</dbReference>
<dbReference type="EMBL" id="DVND01000063">
    <property type="protein sequence ID" value="HIU48213.1"/>
    <property type="molecule type" value="Genomic_DNA"/>
</dbReference>
<keyword evidence="4 7" id="KW-0694">RNA-binding</keyword>
<dbReference type="InterPro" id="IPR058582">
    <property type="entry name" value="KH_NusA_2nd"/>
</dbReference>
<dbReference type="InterPro" id="IPR015946">
    <property type="entry name" value="KH_dom-like_a/b"/>
</dbReference>
<evidence type="ECO:0000313" key="10">
    <source>
        <dbReference type="Proteomes" id="UP000824111"/>
    </source>
</evidence>
<dbReference type="NCBIfam" id="TIGR01953">
    <property type="entry name" value="NusA"/>
    <property type="match status" value="1"/>
</dbReference>
<dbReference type="Gene3D" id="3.30.300.20">
    <property type="match status" value="2"/>
</dbReference>
<keyword evidence="5 7" id="KW-0805">Transcription regulation</keyword>
<dbReference type="PANTHER" id="PTHR22648:SF0">
    <property type="entry name" value="TRANSCRIPTION TERMINATION_ANTITERMINATION PROTEIN NUSA"/>
    <property type="match status" value="1"/>
</dbReference>
<comment type="subunit">
    <text evidence="7">Monomer. Binds directly to the core enzyme of the DNA-dependent RNA polymerase and to nascent RNA.</text>
</comment>
<dbReference type="Pfam" id="PF08529">
    <property type="entry name" value="NusA_N"/>
    <property type="match status" value="1"/>
</dbReference>
<gene>
    <name evidence="7 9" type="primary">nusA</name>
    <name evidence="9" type="ORF">IAB04_02490</name>
</gene>
<dbReference type="FunFam" id="3.30.300.20:FF:000005">
    <property type="entry name" value="Transcription termination/antitermination protein NusA"/>
    <property type="match status" value="1"/>
</dbReference>